<dbReference type="Pfam" id="PF00169">
    <property type="entry name" value="PH"/>
    <property type="match status" value="1"/>
</dbReference>
<dbReference type="GeneTree" id="ENSGT00950000182860"/>
<evidence type="ECO:0000259" key="7">
    <source>
        <dbReference type="PROSITE" id="PS50020"/>
    </source>
</evidence>
<dbReference type="Pfam" id="PF00620">
    <property type="entry name" value="RhoGAP"/>
    <property type="match status" value="1"/>
</dbReference>
<dbReference type="InterPro" id="IPR001452">
    <property type="entry name" value="SH3_domain"/>
</dbReference>
<dbReference type="CDD" id="cd04403">
    <property type="entry name" value="RhoGAP_ARHGAP27_15_12_9"/>
    <property type="match status" value="1"/>
</dbReference>
<dbReference type="InterPro" id="IPR036020">
    <property type="entry name" value="WW_dom_sf"/>
</dbReference>
<evidence type="ECO:0000259" key="6">
    <source>
        <dbReference type="PROSITE" id="PS50003"/>
    </source>
</evidence>
<dbReference type="SUPFAM" id="SSF48350">
    <property type="entry name" value="GTPase activation domain, GAP"/>
    <property type="match status" value="1"/>
</dbReference>
<evidence type="ECO:0000313" key="9">
    <source>
        <dbReference type="Ensembl" id="ENSELUP00000015208.3"/>
    </source>
</evidence>
<dbReference type="CDD" id="cd13233">
    <property type="entry name" value="PH_ARHGAP9-like"/>
    <property type="match status" value="1"/>
</dbReference>
<feature type="compositionally biased region" description="Basic and acidic residues" evidence="4">
    <location>
        <begin position="750"/>
        <end position="770"/>
    </location>
</feature>
<feature type="domain" description="WW" evidence="7">
    <location>
        <begin position="390"/>
        <end position="418"/>
    </location>
</feature>
<dbReference type="SMART" id="SM00324">
    <property type="entry name" value="RhoGAP"/>
    <property type="match status" value="1"/>
</dbReference>
<name>A0A3P8YF58_ESOLU</name>
<dbReference type="Pfam" id="PF00397">
    <property type="entry name" value="WW"/>
    <property type="match status" value="2"/>
</dbReference>
<dbReference type="SMART" id="SM00456">
    <property type="entry name" value="WW"/>
    <property type="match status" value="3"/>
</dbReference>
<dbReference type="SUPFAM" id="SSF50729">
    <property type="entry name" value="PH domain-like"/>
    <property type="match status" value="1"/>
</dbReference>
<dbReference type="GO" id="GO:0005096">
    <property type="term" value="F:GTPase activator activity"/>
    <property type="evidence" value="ECO:0007669"/>
    <property type="project" value="UniProtKB-KW"/>
</dbReference>
<dbReference type="SUPFAM" id="SSF50044">
    <property type="entry name" value="SH3-domain"/>
    <property type="match status" value="1"/>
</dbReference>
<accession>A0A3P8YF58</accession>
<dbReference type="Gene3D" id="1.10.555.10">
    <property type="entry name" value="Rho GTPase activation protein"/>
    <property type="match status" value="1"/>
</dbReference>
<reference evidence="10" key="1">
    <citation type="journal article" date="2014" name="PLoS ONE">
        <title>The genome and linkage map of the northern pike (Esox lucius): conserved synteny revealed between the salmonid sister group and the Neoteleostei.</title>
        <authorList>
            <person name="Rondeau E.B."/>
            <person name="Minkley D.R."/>
            <person name="Leong J.S."/>
            <person name="Messmer A.M."/>
            <person name="Jantzen J.R."/>
            <person name="von Schalburg K.R."/>
            <person name="Lemon C."/>
            <person name="Bird N.H."/>
            <person name="Koop B.F."/>
        </authorList>
    </citation>
    <scope>NUCLEOTIDE SEQUENCE</scope>
</reference>
<dbReference type="Proteomes" id="UP000265140">
    <property type="component" value="Chromosome 5"/>
</dbReference>
<feature type="compositionally biased region" description="Low complexity" evidence="4">
    <location>
        <begin position="773"/>
        <end position="782"/>
    </location>
</feature>
<dbReference type="InterPro" id="IPR036028">
    <property type="entry name" value="SH3-like_dom_sf"/>
</dbReference>
<reference evidence="9" key="3">
    <citation type="submission" date="2025-08" db="UniProtKB">
        <authorList>
            <consortium name="Ensembl"/>
        </authorList>
    </citation>
    <scope>IDENTIFICATION</scope>
</reference>
<reference evidence="9" key="2">
    <citation type="submission" date="2020-02" db="EMBL/GenBank/DDBJ databases">
        <title>Esox lucius (northern pike) genome, fEsoLuc1, primary haplotype.</title>
        <authorList>
            <person name="Myers G."/>
            <person name="Karagic N."/>
            <person name="Meyer A."/>
            <person name="Pippel M."/>
            <person name="Reichard M."/>
            <person name="Winkler S."/>
            <person name="Tracey A."/>
            <person name="Sims Y."/>
            <person name="Howe K."/>
            <person name="Rhie A."/>
            <person name="Formenti G."/>
            <person name="Durbin R."/>
            <person name="Fedrigo O."/>
            <person name="Jarvis E.D."/>
        </authorList>
    </citation>
    <scope>NUCLEOTIDE SEQUENCE [LARGE SCALE GENOMIC DNA]</scope>
</reference>
<dbReference type="Ensembl" id="ENSELUT00000024213.3">
    <property type="protein sequence ID" value="ENSELUP00000015208.3"/>
    <property type="gene ID" value="ENSELUG00000015245.3"/>
</dbReference>
<feature type="compositionally biased region" description="Low complexity" evidence="4">
    <location>
        <begin position="374"/>
        <end position="384"/>
    </location>
</feature>
<feature type="region of interest" description="Disordered" evidence="4">
    <location>
        <begin position="163"/>
        <end position="242"/>
    </location>
</feature>
<dbReference type="GO" id="GO:0016020">
    <property type="term" value="C:membrane"/>
    <property type="evidence" value="ECO:0007669"/>
    <property type="project" value="UniProtKB-SubCell"/>
</dbReference>
<dbReference type="PANTHER" id="PTHR23176:SF104">
    <property type="entry name" value="RHO GTPASE-ACTIVATING PROTEIN 27"/>
    <property type="match status" value="1"/>
</dbReference>
<evidence type="ECO:0000259" key="5">
    <source>
        <dbReference type="PROSITE" id="PS50002"/>
    </source>
</evidence>
<feature type="region of interest" description="Disordered" evidence="4">
    <location>
        <begin position="356"/>
        <end position="385"/>
    </location>
</feature>
<dbReference type="InterPro" id="IPR008936">
    <property type="entry name" value="Rho_GTPase_activation_prot"/>
</dbReference>
<feature type="region of interest" description="Disordered" evidence="4">
    <location>
        <begin position="738"/>
        <end position="788"/>
    </location>
</feature>
<dbReference type="InterPro" id="IPR011993">
    <property type="entry name" value="PH-like_dom_sf"/>
</dbReference>
<evidence type="ECO:0000256" key="4">
    <source>
        <dbReference type="SAM" id="MobiDB-lite"/>
    </source>
</evidence>
<dbReference type="PROSITE" id="PS50238">
    <property type="entry name" value="RHOGAP"/>
    <property type="match status" value="1"/>
</dbReference>
<dbReference type="Gene3D" id="2.20.70.10">
    <property type="match status" value="2"/>
</dbReference>
<evidence type="ECO:0000313" key="10">
    <source>
        <dbReference type="Proteomes" id="UP000265140"/>
    </source>
</evidence>
<dbReference type="GO" id="GO:0007165">
    <property type="term" value="P:signal transduction"/>
    <property type="evidence" value="ECO:0007669"/>
    <property type="project" value="InterPro"/>
</dbReference>
<dbReference type="Gene3D" id="2.30.30.40">
    <property type="entry name" value="SH3 Domains"/>
    <property type="match status" value="1"/>
</dbReference>
<dbReference type="SUPFAM" id="SSF51045">
    <property type="entry name" value="WW domain"/>
    <property type="match status" value="2"/>
</dbReference>
<evidence type="ECO:0000256" key="1">
    <source>
        <dbReference type="ARBA" id="ARBA00022443"/>
    </source>
</evidence>
<feature type="domain" description="PH" evidence="6">
    <location>
        <begin position="618"/>
        <end position="733"/>
    </location>
</feature>
<dbReference type="Bgee" id="ENSELUG00000015245">
    <property type="expression patterns" value="Expressed in head kidney and 14 other cell types or tissues"/>
</dbReference>
<keyword evidence="2" id="KW-0343">GTPase activation</keyword>
<feature type="compositionally biased region" description="Polar residues" evidence="4">
    <location>
        <begin position="225"/>
        <end position="242"/>
    </location>
</feature>
<evidence type="ECO:0008006" key="11">
    <source>
        <dbReference type="Google" id="ProtNLM"/>
    </source>
</evidence>
<dbReference type="InterPro" id="IPR001202">
    <property type="entry name" value="WW_dom"/>
</dbReference>
<feature type="domain" description="WW" evidence="7">
    <location>
        <begin position="324"/>
        <end position="353"/>
    </location>
</feature>
<dbReference type="GO" id="GO:0005737">
    <property type="term" value="C:cytoplasm"/>
    <property type="evidence" value="ECO:0007669"/>
    <property type="project" value="UniProtKB-SubCell"/>
</dbReference>
<proteinExistence type="predicted"/>
<dbReference type="STRING" id="8010.ENSELUP00000015208"/>
<dbReference type="OMA" id="FEYTAND"/>
<evidence type="ECO:0000259" key="8">
    <source>
        <dbReference type="PROSITE" id="PS50238"/>
    </source>
</evidence>
<feature type="region of interest" description="Disordered" evidence="4">
    <location>
        <begin position="590"/>
        <end position="617"/>
    </location>
</feature>
<feature type="domain" description="WW" evidence="7">
    <location>
        <begin position="512"/>
        <end position="545"/>
    </location>
</feature>
<dbReference type="PROSITE" id="PS01159">
    <property type="entry name" value="WW_DOMAIN_1"/>
    <property type="match status" value="1"/>
</dbReference>
<feature type="domain" description="SH3" evidence="5">
    <location>
        <begin position="16"/>
        <end position="79"/>
    </location>
</feature>
<evidence type="ECO:0000256" key="2">
    <source>
        <dbReference type="ARBA" id="ARBA00022468"/>
    </source>
</evidence>
<keyword evidence="1 3" id="KW-0728">SH3 domain</keyword>
<dbReference type="InterPro" id="IPR050729">
    <property type="entry name" value="Rho-GAP"/>
</dbReference>
<dbReference type="PROSITE" id="PS50020">
    <property type="entry name" value="WW_DOMAIN_2"/>
    <property type="match status" value="3"/>
</dbReference>
<evidence type="ECO:0000256" key="3">
    <source>
        <dbReference type="PROSITE-ProRule" id="PRU00192"/>
    </source>
</evidence>
<dbReference type="Pfam" id="PF00018">
    <property type="entry name" value="SH3_1"/>
    <property type="match status" value="1"/>
</dbReference>
<keyword evidence="10" id="KW-1185">Reference proteome</keyword>
<dbReference type="PANTHER" id="PTHR23176">
    <property type="entry name" value="RHO/RAC/CDC GTPASE-ACTIVATING PROTEIN"/>
    <property type="match status" value="1"/>
</dbReference>
<dbReference type="SMART" id="SM00233">
    <property type="entry name" value="PH"/>
    <property type="match status" value="1"/>
</dbReference>
<dbReference type="CDD" id="cd00201">
    <property type="entry name" value="WW"/>
    <property type="match status" value="2"/>
</dbReference>
<organism evidence="9 10">
    <name type="scientific">Esox lucius</name>
    <name type="common">Northern pike</name>
    <dbReference type="NCBI Taxonomy" id="8010"/>
    <lineage>
        <taxon>Eukaryota</taxon>
        <taxon>Metazoa</taxon>
        <taxon>Chordata</taxon>
        <taxon>Craniata</taxon>
        <taxon>Vertebrata</taxon>
        <taxon>Euteleostomi</taxon>
        <taxon>Actinopterygii</taxon>
        <taxon>Neopterygii</taxon>
        <taxon>Teleostei</taxon>
        <taxon>Protacanthopterygii</taxon>
        <taxon>Esociformes</taxon>
        <taxon>Esocidae</taxon>
        <taxon>Esox</taxon>
    </lineage>
</organism>
<protein>
    <recommendedName>
        <fullName evidence="11">Rho GTPase activating protein 27</fullName>
    </recommendedName>
</protein>
<feature type="compositionally biased region" description="Polar residues" evidence="4">
    <location>
        <begin position="596"/>
        <end position="610"/>
    </location>
</feature>
<dbReference type="PROSITE" id="PS50003">
    <property type="entry name" value="PH_DOMAIN"/>
    <property type="match status" value="1"/>
</dbReference>
<gene>
    <name evidence="9" type="primary">ARHGAP27</name>
</gene>
<dbReference type="InterPro" id="IPR001849">
    <property type="entry name" value="PH_domain"/>
</dbReference>
<dbReference type="InterPro" id="IPR000198">
    <property type="entry name" value="RhoGAP_dom"/>
</dbReference>
<reference evidence="9" key="4">
    <citation type="submission" date="2025-09" db="UniProtKB">
        <authorList>
            <consortium name="Ensembl"/>
        </authorList>
    </citation>
    <scope>IDENTIFICATION</scope>
</reference>
<dbReference type="PROSITE" id="PS50002">
    <property type="entry name" value="SH3"/>
    <property type="match status" value="1"/>
</dbReference>
<dbReference type="FunFam" id="1.10.555.10:FF:000003">
    <property type="entry name" value="Putative rho GTPase-activating protein 12"/>
    <property type="match status" value="1"/>
</dbReference>
<dbReference type="AlphaFoldDB" id="A0A3P8YF58"/>
<sequence>MSTLRSQPAVQHTVNCNMELVQVEFEYEYTARNGSRVSIKPNERYILVSRTNEHWWHVQKDQKTRPFYIPAKYVKGLSVESQGPKDLTNPRARSWTTPQAMADRDPVDLSDRGPMSATVSAKVRVAQDPSARSLSTHRMSTFSTPRVIDDIKHHERMKIMVGLQTSSSGTRDTPPHLKRCSLDPGYSLAPDLGDLLQFPPPPPIDDSVEQQNSEEWRKTLPGHPSGQSNSAQDSDIHQAVSTTQHSELTDLIETKLSEFCLKQSLNHTSGPIDVKAPSHTDQVVKESAQNAVYVNVAELRSSIAEPPRSSSPPFSSLPCRNAEGWEVHTDQESGQEYYYHPASGQTTWDNPLLLHMDPEPPGEEPACPPPPFSPAASSASTSPPTWTLDWEECLDEVSGRTYFYNPVSGESSWDAPEPLSPYPTVIGLLSGHTPHGEEPPPFPEEDYPADEYLDLAEAPEPHEKLYPHSFPKDYNPSHVTQSVLPRASLDRSAPTGWNLSIDPDGTWVFSSQHSPEQWIKSLDDRGQTYYYLRDGSKSEWNLPEAPVAPSQSNMGNGYGLDEVSAVKNWRHTIGPANLCLATEERKSFSTHRRNLSDNGSEGSSTDNSPEMGQPHVPTLEKAGILNKTKVLENGKRVRRKNWIQSWTVLHGGVLTFHKDPKSTSTGGSYKSNHIVPEVTVDLRGATIGWASKDKSSKKNVVELKSKNGVEFLIQYDTENIIQDWYKVLGDTIRQLEMESHHSEEEDEDVIEKSSNTDRDDRSPGTVDKRRTSSRTNTANSSSGETDQKKVRTKLMKFLMKRPTLQAIKEKGYIRDGVFGCHLALLCEREETTIPCFVEKCIKAVEKRGLEMDGLYRVSGNLAVIQKLRFKADHEELDLEDGQWEDIHVITGALKLFFRELPEPLFPFSHFSRFIQAIRIVDYNQKVLYMRELVESLPRPNHDTMELLFSHLLKVIDYGEENRMTVQNVAIVFGPTLLRPEMESSNMAMHMVFQNQIVELILNKHKFIFNSS</sequence>
<dbReference type="Gene3D" id="2.30.29.30">
    <property type="entry name" value="Pleckstrin-homology domain (PH domain)/Phosphotyrosine-binding domain (PTB)"/>
    <property type="match status" value="1"/>
</dbReference>
<feature type="domain" description="Rho-GAP" evidence="8">
    <location>
        <begin position="820"/>
        <end position="1008"/>
    </location>
</feature>
<dbReference type="InParanoid" id="A0A3P8YF58"/>